<evidence type="ECO:0000259" key="2">
    <source>
        <dbReference type="SMART" id="SM00597"/>
    </source>
</evidence>
<dbReference type="SUPFAM" id="SSF101447">
    <property type="entry name" value="Formin homology 2 domain (FH2 domain)"/>
    <property type="match status" value="1"/>
</dbReference>
<dbReference type="SUPFAM" id="SSF53098">
    <property type="entry name" value="Ribonuclease H-like"/>
    <property type="match status" value="1"/>
</dbReference>
<feature type="domain" description="TTF-type" evidence="2">
    <location>
        <begin position="100"/>
        <end position="199"/>
    </location>
</feature>
<dbReference type="EMBL" id="CM029045">
    <property type="protein sequence ID" value="KAG2597648.1"/>
    <property type="molecule type" value="Genomic_DNA"/>
</dbReference>
<keyword evidence="4" id="KW-1185">Reference proteome</keyword>
<dbReference type="InterPro" id="IPR006580">
    <property type="entry name" value="Znf_TTF"/>
</dbReference>
<name>A0A8T0SKT3_PANVG</name>
<sequence>MKRNGDIVSLFSKHAAKKAAAALPSSSVSEIVAEEEPQVQEGVTEETVNPVPSPPPPPPPPPPPVYDINRLPRDPEVHSNHMHMNFQKDKLEIESVTSILYGSINIIGSSIVPRRILFFCFICYLFRDNKCKGKGADKFILDGWRNWNIGEKALLKHVGSSAHNAAQDSYTCFVIPKVAIDYHIEKWSEEDLRLYKIRSTYSLRCLKFLLHQGLAFRGHNESEESNNGGNFIELLKFLASNSEEVNKYVLKNAPGNCTLTSPKIQKQISQCCAIETRKKIMEELGDEPYAILADETSDISNKEQLALCLRYVDKLGRPCERFIGVIHVDDTTSLSLKEAIETLLVRHGLTMAQIRSQGYDGASNMKGDIKGLKTLIMQVSPSASYIHCFAHQLQLVLVAVAKGNTDCVAFFDQISVLLNIIGVSCKRHDMLLNARLENIMKALECGELETGSGLNQEMGLPRSGETRWGSHYKTICNITAMYPIIRDVLITLGDDISHKADWTKIHFMEGAF</sequence>
<comment type="caution">
    <text evidence="3">The sequence shown here is derived from an EMBL/GenBank/DDBJ whole genome shotgun (WGS) entry which is preliminary data.</text>
</comment>
<proteinExistence type="predicted"/>
<dbReference type="Proteomes" id="UP000823388">
    <property type="component" value="Chromosome 5K"/>
</dbReference>
<evidence type="ECO:0000313" key="4">
    <source>
        <dbReference type="Proteomes" id="UP000823388"/>
    </source>
</evidence>
<accession>A0A8T0SKT3</accession>
<dbReference type="PANTHER" id="PTHR45749">
    <property type="match status" value="1"/>
</dbReference>
<dbReference type="SMART" id="SM00597">
    <property type="entry name" value="ZnF_TTF"/>
    <property type="match status" value="1"/>
</dbReference>
<reference evidence="3" key="1">
    <citation type="submission" date="2020-05" db="EMBL/GenBank/DDBJ databases">
        <title>WGS assembly of Panicum virgatum.</title>
        <authorList>
            <person name="Lovell J.T."/>
            <person name="Jenkins J."/>
            <person name="Shu S."/>
            <person name="Juenger T.E."/>
            <person name="Schmutz J."/>
        </authorList>
    </citation>
    <scope>NUCLEOTIDE SEQUENCE</scope>
    <source>
        <strain evidence="3">AP13</strain>
    </source>
</reference>
<evidence type="ECO:0000313" key="3">
    <source>
        <dbReference type="EMBL" id="KAG2597648.1"/>
    </source>
</evidence>
<dbReference type="AlphaFoldDB" id="A0A8T0SKT3"/>
<dbReference type="Pfam" id="PF14291">
    <property type="entry name" value="DUF4371"/>
    <property type="match status" value="1"/>
</dbReference>
<organism evidence="3 4">
    <name type="scientific">Panicum virgatum</name>
    <name type="common">Blackwell switchgrass</name>
    <dbReference type="NCBI Taxonomy" id="38727"/>
    <lineage>
        <taxon>Eukaryota</taxon>
        <taxon>Viridiplantae</taxon>
        <taxon>Streptophyta</taxon>
        <taxon>Embryophyta</taxon>
        <taxon>Tracheophyta</taxon>
        <taxon>Spermatophyta</taxon>
        <taxon>Magnoliopsida</taxon>
        <taxon>Liliopsida</taxon>
        <taxon>Poales</taxon>
        <taxon>Poaceae</taxon>
        <taxon>PACMAD clade</taxon>
        <taxon>Panicoideae</taxon>
        <taxon>Panicodae</taxon>
        <taxon>Paniceae</taxon>
        <taxon>Panicinae</taxon>
        <taxon>Panicum</taxon>
        <taxon>Panicum sect. Hiantes</taxon>
    </lineage>
</organism>
<dbReference type="InterPro" id="IPR025398">
    <property type="entry name" value="DUF4371"/>
</dbReference>
<dbReference type="PANTHER" id="PTHR45749:SF36">
    <property type="entry name" value="ZINC FINGER MYM-TYPE PROTEIN 1-LIKE"/>
    <property type="match status" value="1"/>
</dbReference>
<dbReference type="InterPro" id="IPR012337">
    <property type="entry name" value="RNaseH-like_sf"/>
</dbReference>
<feature type="region of interest" description="Disordered" evidence="1">
    <location>
        <begin position="31"/>
        <end position="64"/>
    </location>
</feature>
<feature type="compositionally biased region" description="Pro residues" evidence="1">
    <location>
        <begin position="51"/>
        <end position="64"/>
    </location>
</feature>
<protein>
    <recommendedName>
        <fullName evidence="2">TTF-type domain-containing protein</fullName>
    </recommendedName>
</protein>
<gene>
    <name evidence="3" type="ORF">PVAP13_5KG243300</name>
</gene>
<evidence type="ECO:0000256" key="1">
    <source>
        <dbReference type="SAM" id="MobiDB-lite"/>
    </source>
</evidence>